<dbReference type="VEuPathDB" id="VectorBase:ISCI015130"/>
<dbReference type="EMBL" id="DS976105">
    <property type="protein sequence ID" value="EEC20263.1"/>
    <property type="molecule type" value="Genomic_DNA"/>
</dbReference>
<proteinExistence type="predicted"/>
<dbReference type="HOGENOM" id="CLU_2747344_0_0_1"/>
<dbReference type="VEuPathDB" id="VectorBase:ISCW015130"/>
<reference evidence="2" key="1">
    <citation type="submission" date="2008-03" db="EMBL/GenBank/DDBJ databases">
        <title>Annotation of Ixodes scapularis.</title>
        <authorList>
            <consortium name="Ixodes scapularis Genome Project Consortium"/>
            <person name="Caler E."/>
            <person name="Hannick L.I."/>
            <person name="Bidwell S."/>
            <person name="Joardar V."/>
            <person name="Thiagarajan M."/>
            <person name="Amedeo P."/>
            <person name="Galinsky K.J."/>
            <person name="Schobel S."/>
            <person name="Inman J."/>
            <person name="Hostetler J."/>
            <person name="Miller J."/>
            <person name="Hammond M."/>
            <person name="Megy K."/>
            <person name="Lawson D."/>
            <person name="Kodira C."/>
            <person name="Sutton G."/>
            <person name="Meyer J."/>
            <person name="Hill C.A."/>
            <person name="Birren B."/>
            <person name="Nene V."/>
            <person name="Collins F."/>
            <person name="Alarcon-Chaidez F."/>
            <person name="Wikel S."/>
            <person name="Strausberg R."/>
        </authorList>
    </citation>
    <scope>NUCLEOTIDE SEQUENCE [LARGE SCALE GENOMIC DNA]</scope>
    <source>
        <strain evidence="2">Wikel colony</strain>
    </source>
</reference>
<feature type="non-terminal residue" evidence="2">
    <location>
        <position position="72"/>
    </location>
</feature>
<feature type="non-terminal residue" evidence="2">
    <location>
        <position position="1"/>
    </location>
</feature>
<organism>
    <name type="scientific">Ixodes scapularis</name>
    <name type="common">Black-legged tick</name>
    <name type="synonym">Deer tick</name>
    <dbReference type="NCBI Taxonomy" id="6945"/>
    <lineage>
        <taxon>Eukaryota</taxon>
        <taxon>Metazoa</taxon>
        <taxon>Ecdysozoa</taxon>
        <taxon>Arthropoda</taxon>
        <taxon>Chelicerata</taxon>
        <taxon>Arachnida</taxon>
        <taxon>Acari</taxon>
        <taxon>Parasitiformes</taxon>
        <taxon>Ixodida</taxon>
        <taxon>Ixodoidea</taxon>
        <taxon>Ixodidae</taxon>
        <taxon>Ixodinae</taxon>
        <taxon>Ixodes</taxon>
    </lineage>
</organism>
<protein>
    <submittedName>
        <fullName evidence="2">Uncharacterized protein</fullName>
    </submittedName>
</protein>
<feature type="region of interest" description="Disordered" evidence="1">
    <location>
        <begin position="1"/>
        <end position="52"/>
    </location>
</feature>
<evidence type="ECO:0000313" key="2">
    <source>
        <dbReference type="EMBL" id="EEC20263.1"/>
    </source>
</evidence>
<evidence type="ECO:0000256" key="1">
    <source>
        <dbReference type="SAM" id="MobiDB-lite"/>
    </source>
</evidence>
<accession>B7QN41</accession>
<dbReference type="AlphaFoldDB" id="B7QN41"/>
<feature type="compositionally biased region" description="Low complexity" evidence="1">
    <location>
        <begin position="1"/>
        <end position="22"/>
    </location>
</feature>
<sequence>DAASSTPPTSTSSPARPIRSAPAAPPPVLPDRDSRTCAPGGLTRNTSRNGPPMLRWVFKHLSLVGSLQRPRR</sequence>
<gene>
    <name evidence="2" type="ORF">IscW_ISCW015130</name>
</gene>
<name>B7QN41_IXOSC</name>
<dbReference type="PaxDb" id="6945-B7QN41"/>